<reference evidence="2" key="2">
    <citation type="journal article" date="2015" name="Fish Shellfish Immunol.">
        <title>Early steps in the European eel (Anguilla anguilla)-Vibrio vulnificus interaction in the gills: Role of the RtxA13 toxin.</title>
        <authorList>
            <person name="Callol A."/>
            <person name="Pajuelo D."/>
            <person name="Ebbesson L."/>
            <person name="Teles M."/>
            <person name="MacKenzie S."/>
            <person name="Amaro C."/>
        </authorList>
    </citation>
    <scope>NUCLEOTIDE SEQUENCE</scope>
</reference>
<organism evidence="2">
    <name type="scientific">Anguilla anguilla</name>
    <name type="common">European freshwater eel</name>
    <name type="synonym">Muraena anguilla</name>
    <dbReference type="NCBI Taxonomy" id="7936"/>
    <lineage>
        <taxon>Eukaryota</taxon>
        <taxon>Metazoa</taxon>
        <taxon>Chordata</taxon>
        <taxon>Craniata</taxon>
        <taxon>Vertebrata</taxon>
        <taxon>Euteleostomi</taxon>
        <taxon>Actinopterygii</taxon>
        <taxon>Neopterygii</taxon>
        <taxon>Teleostei</taxon>
        <taxon>Anguilliformes</taxon>
        <taxon>Anguillidae</taxon>
        <taxon>Anguilla</taxon>
    </lineage>
</organism>
<keyword evidence="1" id="KW-0812">Transmembrane</keyword>
<dbReference type="AlphaFoldDB" id="A0A0E9QVD6"/>
<feature type="transmembrane region" description="Helical" evidence="1">
    <location>
        <begin position="42"/>
        <end position="59"/>
    </location>
</feature>
<protein>
    <submittedName>
        <fullName evidence="2">Uncharacterized protein</fullName>
    </submittedName>
</protein>
<sequence length="69" mass="7895">MISVSSSVTSQMMTSSEISELFFKPLRLLTDPLLCSTGSSKMGWMNLGFFPLLFIRRGLLRFKLKTRLF</sequence>
<evidence type="ECO:0000256" key="1">
    <source>
        <dbReference type="SAM" id="Phobius"/>
    </source>
</evidence>
<evidence type="ECO:0000313" key="2">
    <source>
        <dbReference type="EMBL" id="JAH20078.1"/>
    </source>
</evidence>
<dbReference type="EMBL" id="GBXM01088499">
    <property type="protein sequence ID" value="JAH20078.1"/>
    <property type="molecule type" value="Transcribed_RNA"/>
</dbReference>
<keyword evidence="1" id="KW-0472">Membrane</keyword>
<name>A0A0E9QVD6_ANGAN</name>
<proteinExistence type="predicted"/>
<accession>A0A0E9QVD6</accession>
<reference evidence="2" key="1">
    <citation type="submission" date="2014-11" db="EMBL/GenBank/DDBJ databases">
        <authorList>
            <person name="Amaro Gonzalez C."/>
        </authorList>
    </citation>
    <scope>NUCLEOTIDE SEQUENCE</scope>
</reference>
<keyword evidence="1" id="KW-1133">Transmembrane helix</keyword>